<evidence type="ECO:0000256" key="2">
    <source>
        <dbReference type="SAM" id="MobiDB-lite"/>
    </source>
</evidence>
<feature type="region of interest" description="Disordered" evidence="2">
    <location>
        <begin position="1"/>
        <end position="109"/>
    </location>
</feature>
<feature type="compositionally biased region" description="Polar residues" evidence="2">
    <location>
        <begin position="77"/>
        <end position="87"/>
    </location>
</feature>
<feature type="region of interest" description="Disordered" evidence="2">
    <location>
        <begin position="207"/>
        <end position="239"/>
    </location>
</feature>
<evidence type="ECO:0000313" key="3">
    <source>
        <dbReference type="EMBL" id="PBL03265.1"/>
    </source>
</evidence>
<dbReference type="InParanoid" id="A0A2H3EAU7"/>
<organism evidence="3 4">
    <name type="scientific">Armillaria gallica</name>
    <name type="common">Bulbous honey fungus</name>
    <name type="synonym">Armillaria bulbosa</name>
    <dbReference type="NCBI Taxonomy" id="47427"/>
    <lineage>
        <taxon>Eukaryota</taxon>
        <taxon>Fungi</taxon>
        <taxon>Dikarya</taxon>
        <taxon>Basidiomycota</taxon>
        <taxon>Agaricomycotina</taxon>
        <taxon>Agaricomycetes</taxon>
        <taxon>Agaricomycetidae</taxon>
        <taxon>Agaricales</taxon>
        <taxon>Marasmiineae</taxon>
        <taxon>Physalacriaceae</taxon>
        <taxon>Armillaria</taxon>
    </lineage>
</organism>
<proteinExistence type="predicted"/>
<keyword evidence="4" id="KW-1185">Reference proteome</keyword>
<dbReference type="AlphaFoldDB" id="A0A2H3EAU7"/>
<feature type="coiled-coil region" evidence="1">
    <location>
        <begin position="163"/>
        <end position="197"/>
    </location>
</feature>
<dbReference type="EMBL" id="KZ293644">
    <property type="protein sequence ID" value="PBL03265.1"/>
    <property type="molecule type" value="Genomic_DNA"/>
</dbReference>
<sequence>MSDGSDVDYVNSDCSEHDERPKKRSKTTAEMPSGTEVVETTAEMPTSTKTASVQKAKPKAAKDKTKSTTTAAKSSIDETSPTTVEPSTATKARKTRAKKTTEPPVDTALDPARVHSASGVVSDLVAQFLAKQKGLHDLKDSYVASLDQLLEKQKSCWGAQKAVVEAQKDAFIAQKEAADAQKEAADASKAAEEAKLKTLTYAKENKIPLQPVTSTPKPVDHRPIMQPMQPPQPMVQYGFPQNVPMQYQYSVAPDTNQYAYQQAPNMSISAPPPA</sequence>
<name>A0A2H3EAU7_ARMGA</name>
<evidence type="ECO:0000256" key="1">
    <source>
        <dbReference type="SAM" id="Coils"/>
    </source>
</evidence>
<protein>
    <submittedName>
        <fullName evidence="3">Uncharacterized protein</fullName>
    </submittedName>
</protein>
<feature type="compositionally biased region" description="Polar residues" evidence="2">
    <location>
        <begin position="43"/>
        <end position="53"/>
    </location>
</feature>
<gene>
    <name evidence="3" type="ORF">ARMGADRAFT_9484</name>
</gene>
<accession>A0A2H3EAU7</accession>
<dbReference type="OrthoDB" id="10422423at2759"/>
<evidence type="ECO:0000313" key="4">
    <source>
        <dbReference type="Proteomes" id="UP000217790"/>
    </source>
</evidence>
<keyword evidence="1" id="KW-0175">Coiled coil</keyword>
<dbReference type="Proteomes" id="UP000217790">
    <property type="component" value="Unassembled WGS sequence"/>
</dbReference>
<reference evidence="4" key="1">
    <citation type="journal article" date="2017" name="Nat. Ecol. Evol.">
        <title>Genome expansion and lineage-specific genetic innovations in the forest pathogenic fungi Armillaria.</title>
        <authorList>
            <person name="Sipos G."/>
            <person name="Prasanna A.N."/>
            <person name="Walter M.C."/>
            <person name="O'Connor E."/>
            <person name="Balint B."/>
            <person name="Krizsan K."/>
            <person name="Kiss B."/>
            <person name="Hess J."/>
            <person name="Varga T."/>
            <person name="Slot J."/>
            <person name="Riley R."/>
            <person name="Boka B."/>
            <person name="Rigling D."/>
            <person name="Barry K."/>
            <person name="Lee J."/>
            <person name="Mihaltcheva S."/>
            <person name="LaButti K."/>
            <person name="Lipzen A."/>
            <person name="Waldron R."/>
            <person name="Moloney N.M."/>
            <person name="Sperisen C."/>
            <person name="Kredics L."/>
            <person name="Vagvoelgyi C."/>
            <person name="Patrignani A."/>
            <person name="Fitzpatrick D."/>
            <person name="Nagy I."/>
            <person name="Doyle S."/>
            <person name="Anderson J.B."/>
            <person name="Grigoriev I.V."/>
            <person name="Gueldener U."/>
            <person name="Muensterkoetter M."/>
            <person name="Nagy L.G."/>
        </authorList>
    </citation>
    <scope>NUCLEOTIDE SEQUENCE [LARGE SCALE GENOMIC DNA]</scope>
    <source>
        <strain evidence="4">Ar21-2</strain>
    </source>
</reference>